<feature type="transmembrane region" description="Helical" evidence="9">
    <location>
        <begin position="82"/>
        <end position="109"/>
    </location>
</feature>
<feature type="transmembrane region" description="Helical" evidence="9">
    <location>
        <begin position="154"/>
        <end position="173"/>
    </location>
</feature>
<keyword evidence="7 9" id="KW-1133">Transmembrane helix</keyword>
<dbReference type="EMBL" id="SJPJ01000001">
    <property type="protein sequence ID" value="TWT79208.1"/>
    <property type="molecule type" value="Genomic_DNA"/>
</dbReference>
<evidence type="ECO:0000256" key="6">
    <source>
        <dbReference type="ARBA" id="ARBA00022692"/>
    </source>
</evidence>
<feature type="domain" description="Bacterial sugar transferase" evidence="10">
    <location>
        <begin position="343"/>
        <end position="535"/>
    </location>
</feature>
<gene>
    <name evidence="11" type="primary">wcaJ_1</name>
    <name evidence="11" type="ORF">CA13_06060</name>
</gene>
<feature type="transmembrane region" description="Helical" evidence="9">
    <location>
        <begin position="179"/>
        <end position="201"/>
    </location>
</feature>
<name>A0A5C5YW13_9BACT</name>
<dbReference type="PANTHER" id="PTHR30576">
    <property type="entry name" value="COLANIC BIOSYNTHESIS UDP-GLUCOSE LIPID CARRIER TRANSFERASE"/>
    <property type="match status" value="1"/>
</dbReference>
<evidence type="ECO:0000256" key="2">
    <source>
        <dbReference type="ARBA" id="ARBA00004236"/>
    </source>
</evidence>
<accession>A0A5C5YW13</accession>
<dbReference type="Pfam" id="PF02397">
    <property type="entry name" value="Bac_transf"/>
    <property type="match status" value="1"/>
</dbReference>
<keyword evidence="4" id="KW-1003">Cell membrane</keyword>
<dbReference type="EC" id="2.7.8.31" evidence="11"/>
<dbReference type="AlphaFoldDB" id="A0A5C5YW13"/>
<evidence type="ECO:0000256" key="1">
    <source>
        <dbReference type="ARBA" id="ARBA00004141"/>
    </source>
</evidence>
<organism evidence="11 12">
    <name type="scientific">Novipirellula herctigrandis</name>
    <dbReference type="NCBI Taxonomy" id="2527986"/>
    <lineage>
        <taxon>Bacteria</taxon>
        <taxon>Pseudomonadati</taxon>
        <taxon>Planctomycetota</taxon>
        <taxon>Planctomycetia</taxon>
        <taxon>Pirellulales</taxon>
        <taxon>Pirellulaceae</taxon>
        <taxon>Novipirellula</taxon>
    </lineage>
</organism>
<protein>
    <submittedName>
        <fullName evidence="11">UDP-glucose:undecaprenyl-phosphate glucose-1-phosphate transferase</fullName>
        <ecNumber evidence="11">2.7.8.31</ecNumber>
    </submittedName>
</protein>
<evidence type="ECO:0000313" key="11">
    <source>
        <dbReference type="EMBL" id="TWT79208.1"/>
    </source>
</evidence>
<keyword evidence="12" id="KW-1185">Reference proteome</keyword>
<dbReference type="OrthoDB" id="9766874at2"/>
<evidence type="ECO:0000313" key="12">
    <source>
        <dbReference type="Proteomes" id="UP000315010"/>
    </source>
</evidence>
<keyword evidence="5 11" id="KW-0808">Transferase</keyword>
<evidence type="ECO:0000256" key="4">
    <source>
        <dbReference type="ARBA" id="ARBA00022475"/>
    </source>
</evidence>
<evidence type="ECO:0000256" key="3">
    <source>
        <dbReference type="ARBA" id="ARBA00006464"/>
    </source>
</evidence>
<comment type="similarity">
    <text evidence="3">Belongs to the bacterial sugar transferase family.</text>
</comment>
<evidence type="ECO:0000256" key="7">
    <source>
        <dbReference type="ARBA" id="ARBA00022989"/>
    </source>
</evidence>
<dbReference type="PANTHER" id="PTHR30576:SF4">
    <property type="entry name" value="UNDECAPRENYL-PHOSPHATE GALACTOSE PHOSPHOTRANSFERASE"/>
    <property type="match status" value="1"/>
</dbReference>
<comment type="caution">
    <text evidence="11">The sequence shown here is derived from an EMBL/GenBank/DDBJ whole genome shotgun (WGS) entry which is preliminary data.</text>
</comment>
<dbReference type="GO" id="GO:0089702">
    <property type="term" value="F:undecaprenyl-phosphate glucose phosphotransferase activity"/>
    <property type="evidence" value="ECO:0007669"/>
    <property type="project" value="UniProtKB-EC"/>
</dbReference>
<evidence type="ECO:0000256" key="9">
    <source>
        <dbReference type="SAM" id="Phobius"/>
    </source>
</evidence>
<feature type="transmembrane region" description="Helical" evidence="9">
    <location>
        <begin position="345"/>
        <end position="369"/>
    </location>
</feature>
<feature type="transmembrane region" description="Helical" evidence="9">
    <location>
        <begin position="124"/>
        <end position="142"/>
    </location>
</feature>
<dbReference type="InterPro" id="IPR017475">
    <property type="entry name" value="EPS_sugar_tfrase"/>
</dbReference>
<evidence type="ECO:0000256" key="8">
    <source>
        <dbReference type="ARBA" id="ARBA00023136"/>
    </source>
</evidence>
<evidence type="ECO:0000256" key="5">
    <source>
        <dbReference type="ARBA" id="ARBA00022679"/>
    </source>
</evidence>
<dbReference type="InterPro" id="IPR003362">
    <property type="entry name" value="Bact_transf"/>
</dbReference>
<dbReference type="Proteomes" id="UP000315010">
    <property type="component" value="Unassembled WGS sequence"/>
</dbReference>
<reference evidence="11 12" key="1">
    <citation type="submission" date="2019-02" db="EMBL/GenBank/DDBJ databases">
        <title>Deep-cultivation of Planctomycetes and their phenomic and genomic characterization uncovers novel biology.</title>
        <authorList>
            <person name="Wiegand S."/>
            <person name="Jogler M."/>
            <person name="Boedeker C."/>
            <person name="Pinto D."/>
            <person name="Vollmers J."/>
            <person name="Rivas-Marin E."/>
            <person name="Kohn T."/>
            <person name="Peeters S.H."/>
            <person name="Heuer A."/>
            <person name="Rast P."/>
            <person name="Oberbeckmann S."/>
            <person name="Bunk B."/>
            <person name="Jeske O."/>
            <person name="Meyerdierks A."/>
            <person name="Storesund J.E."/>
            <person name="Kallscheuer N."/>
            <person name="Luecker S."/>
            <person name="Lage O.M."/>
            <person name="Pohl T."/>
            <person name="Merkel B.J."/>
            <person name="Hornburger P."/>
            <person name="Mueller R.-W."/>
            <person name="Bruemmer F."/>
            <person name="Labrenz M."/>
            <person name="Spormann A.M."/>
            <person name="Op Den Camp H."/>
            <person name="Overmann J."/>
            <person name="Amann R."/>
            <person name="Jetten M.S.M."/>
            <person name="Mascher T."/>
            <person name="Medema M.H."/>
            <person name="Devos D.P."/>
            <person name="Kaster A.-K."/>
            <person name="Ovreas L."/>
            <person name="Rohde M."/>
            <person name="Galperin M.Y."/>
            <person name="Jogler C."/>
        </authorList>
    </citation>
    <scope>NUCLEOTIDE SEQUENCE [LARGE SCALE GENOMIC DNA]</scope>
    <source>
        <strain evidence="11 12">CA13</strain>
    </source>
</reference>
<dbReference type="GO" id="GO:0005886">
    <property type="term" value="C:plasma membrane"/>
    <property type="evidence" value="ECO:0007669"/>
    <property type="project" value="UniProtKB-SubCell"/>
</dbReference>
<comment type="subcellular location">
    <subcellularLocation>
        <location evidence="2">Cell membrane</location>
    </subcellularLocation>
    <subcellularLocation>
        <location evidence="1">Membrane</location>
        <topology evidence="1">Multi-pass membrane protein</topology>
    </subcellularLocation>
</comment>
<proteinExistence type="inferred from homology"/>
<dbReference type="NCBIfam" id="TIGR03025">
    <property type="entry name" value="EPS_sugtrans"/>
    <property type="match status" value="1"/>
</dbReference>
<evidence type="ECO:0000259" key="10">
    <source>
        <dbReference type="Pfam" id="PF02397"/>
    </source>
</evidence>
<keyword evidence="6 9" id="KW-0812">Transmembrane</keyword>
<keyword evidence="8 9" id="KW-0472">Membrane</keyword>
<sequence length="541" mass="60027">MRLRLSPNGIGGTFCPENGSPVMNPTHQIDAPELFFSSSASSAALTAVTDSLPAASSVDSIIAEHTGVRPSRRLSLDYTSQLLMTALPILIVDLLISVASLLVASFLVYNATGHSVPHTLWKQIPPLLVLQTFFLTLHQMYPGIGGGHVFELRGLVRSTFCSFVVLASLNAWLGKLPQAEFATFVVGSIFICTLLPTARWLSRRLLSKSTWWGLRVLVLGERLSALQTCQELNENLNWGFRPVGYGCESNGEKDKWGPDELYTGPIADGIETAIKNHAPVIVIASGDSDRSKDIERLAFQCPAIVSFRSLKSPLLCNNAFQSPCTFATHFNSPLMRIVPRTFKRLSDLAICIPTIILLAPVGLLIAFLIRRADPGPVFFGHKRIGQHGRVFRAWKFRSMVVNAEGVLQQYLTDHPELRAEWEADQKLRNDPRVIPGIGGFLRKWSLDEFPQMWNILVGEMSLVGPRPIIENEIAKYSENYFAYSHMSPGLTGLWQVSGRNDTTYDERVTLDGFYAKNWTPWLDLLIILKTPAAVFGSRGAY</sequence>